<proteinExistence type="inferred from homology"/>
<protein>
    <submittedName>
        <fullName evidence="6">DNA-binding transcriptional LysR family regulator</fullName>
    </submittedName>
</protein>
<comment type="similarity">
    <text evidence="1">Belongs to the LysR transcriptional regulatory family.</text>
</comment>
<dbReference type="Gene3D" id="3.40.190.290">
    <property type="match status" value="1"/>
</dbReference>
<dbReference type="PROSITE" id="PS50931">
    <property type="entry name" value="HTH_LYSR"/>
    <property type="match status" value="1"/>
</dbReference>
<dbReference type="EMBL" id="JACICD010000001">
    <property type="protein sequence ID" value="MBB3769536.1"/>
    <property type="molecule type" value="Genomic_DNA"/>
</dbReference>
<keyword evidence="4" id="KW-0804">Transcription</keyword>
<dbReference type="SUPFAM" id="SSF46785">
    <property type="entry name" value="Winged helix' DNA-binding domain"/>
    <property type="match status" value="1"/>
</dbReference>
<dbReference type="AlphaFoldDB" id="A0A839Z5J8"/>
<evidence type="ECO:0000313" key="6">
    <source>
        <dbReference type="EMBL" id="MBB3769536.1"/>
    </source>
</evidence>
<dbReference type="Gene3D" id="1.10.10.10">
    <property type="entry name" value="Winged helix-like DNA-binding domain superfamily/Winged helix DNA-binding domain"/>
    <property type="match status" value="1"/>
</dbReference>
<evidence type="ECO:0000313" key="7">
    <source>
        <dbReference type="Proteomes" id="UP000533469"/>
    </source>
</evidence>
<evidence type="ECO:0000256" key="1">
    <source>
        <dbReference type="ARBA" id="ARBA00009437"/>
    </source>
</evidence>
<dbReference type="Pfam" id="PF03466">
    <property type="entry name" value="LysR_substrate"/>
    <property type="match status" value="1"/>
</dbReference>
<evidence type="ECO:0000256" key="2">
    <source>
        <dbReference type="ARBA" id="ARBA00023015"/>
    </source>
</evidence>
<dbReference type="InterPro" id="IPR036388">
    <property type="entry name" value="WH-like_DNA-bd_sf"/>
</dbReference>
<accession>A0A839Z5J8</accession>
<dbReference type="InterPro" id="IPR005119">
    <property type="entry name" value="LysR_subst-bd"/>
</dbReference>
<name>A0A839Z5J8_9HYPH</name>
<dbReference type="GO" id="GO:0006351">
    <property type="term" value="P:DNA-templated transcription"/>
    <property type="evidence" value="ECO:0007669"/>
    <property type="project" value="TreeGrafter"/>
</dbReference>
<keyword evidence="3 6" id="KW-0238">DNA-binding</keyword>
<dbReference type="RefSeq" id="WP_183187751.1">
    <property type="nucleotide sequence ID" value="NZ_JACICD010000001.1"/>
</dbReference>
<dbReference type="GO" id="GO:0003700">
    <property type="term" value="F:DNA-binding transcription factor activity"/>
    <property type="evidence" value="ECO:0007669"/>
    <property type="project" value="InterPro"/>
</dbReference>
<dbReference type="FunFam" id="1.10.10.10:FF:000001">
    <property type="entry name" value="LysR family transcriptional regulator"/>
    <property type="match status" value="1"/>
</dbReference>
<dbReference type="GO" id="GO:0043565">
    <property type="term" value="F:sequence-specific DNA binding"/>
    <property type="evidence" value="ECO:0007669"/>
    <property type="project" value="TreeGrafter"/>
</dbReference>
<dbReference type="PANTHER" id="PTHR30537:SF5">
    <property type="entry name" value="HTH-TYPE TRANSCRIPTIONAL ACTIVATOR TTDR-RELATED"/>
    <property type="match status" value="1"/>
</dbReference>
<dbReference type="Pfam" id="PF00126">
    <property type="entry name" value="HTH_1"/>
    <property type="match status" value="1"/>
</dbReference>
<dbReference type="InterPro" id="IPR058163">
    <property type="entry name" value="LysR-type_TF_proteobact-type"/>
</dbReference>
<dbReference type="Proteomes" id="UP000533469">
    <property type="component" value="Unassembled WGS sequence"/>
</dbReference>
<reference evidence="6 7" key="1">
    <citation type="submission" date="2020-08" db="EMBL/GenBank/DDBJ databases">
        <title>Genomic Encyclopedia of Type Strains, Phase IV (KMG-IV): sequencing the most valuable type-strain genomes for metagenomic binning, comparative biology and taxonomic classification.</title>
        <authorList>
            <person name="Goeker M."/>
        </authorList>
    </citation>
    <scope>NUCLEOTIDE SEQUENCE [LARGE SCALE GENOMIC DNA]</scope>
    <source>
        <strain evidence="6 7">DSM 5895</strain>
    </source>
</reference>
<keyword evidence="2" id="KW-0805">Transcription regulation</keyword>
<organism evidence="6 7">
    <name type="scientific">Ancylobacter tetraedralis</name>
    <dbReference type="NCBI Taxonomy" id="217068"/>
    <lineage>
        <taxon>Bacteria</taxon>
        <taxon>Pseudomonadati</taxon>
        <taxon>Pseudomonadota</taxon>
        <taxon>Alphaproteobacteria</taxon>
        <taxon>Hyphomicrobiales</taxon>
        <taxon>Xanthobacteraceae</taxon>
        <taxon>Ancylobacter</taxon>
    </lineage>
</organism>
<comment type="caution">
    <text evidence="6">The sequence shown here is derived from an EMBL/GenBank/DDBJ whole genome shotgun (WGS) entry which is preliminary data.</text>
</comment>
<dbReference type="PANTHER" id="PTHR30537">
    <property type="entry name" value="HTH-TYPE TRANSCRIPTIONAL REGULATOR"/>
    <property type="match status" value="1"/>
</dbReference>
<feature type="domain" description="HTH lysR-type" evidence="5">
    <location>
        <begin position="1"/>
        <end position="59"/>
    </location>
</feature>
<keyword evidence="7" id="KW-1185">Reference proteome</keyword>
<dbReference type="InterPro" id="IPR000847">
    <property type="entry name" value="LysR_HTH_N"/>
</dbReference>
<dbReference type="InterPro" id="IPR036390">
    <property type="entry name" value="WH_DNA-bd_sf"/>
</dbReference>
<sequence length="297" mass="32316">MNKFDGISVFVQVNDSGSYSAAGRVLGVSASAIGKAIVRLEERLGVRLFHRNNRSIGLTPEGAVFLAHCQNILAELAVAEADLSTAQEQPSGKLRVSAPVASEGWTCVFLQFMAKFPQVELEVSYTNRLVDLVEEGFDVVLRIGPLQDSRLLTRRLGTFSLRLVASPDYLERRGTPQTIGDLLGHDCLRNRNVSSNRIDNWPLGPDQAQVNAGLANRLVADHYAVLLSATLNGFGIGCLPSFWADEHIASGALRHLLAEQTANQRAVSAVWPGARGFPVRLAAFVDFMARNLPSILR</sequence>
<evidence type="ECO:0000259" key="5">
    <source>
        <dbReference type="PROSITE" id="PS50931"/>
    </source>
</evidence>
<dbReference type="SUPFAM" id="SSF53850">
    <property type="entry name" value="Periplasmic binding protein-like II"/>
    <property type="match status" value="1"/>
</dbReference>
<evidence type="ECO:0000256" key="3">
    <source>
        <dbReference type="ARBA" id="ARBA00023125"/>
    </source>
</evidence>
<evidence type="ECO:0000256" key="4">
    <source>
        <dbReference type="ARBA" id="ARBA00023163"/>
    </source>
</evidence>
<gene>
    <name evidence="6" type="ORF">FHS55_000122</name>
</gene>